<dbReference type="EMBL" id="BAGZ01000005">
    <property type="protein sequence ID" value="GAB77193.1"/>
    <property type="molecule type" value="Genomic_DNA"/>
</dbReference>
<evidence type="ECO:0000256" key="1">
    <source>
        <dbReference type="SAM" id="MobiDB-lite"/>
    </source>
</evidence>
<dbReference type="Pfam" id="PF13412">
    <property type="entry name" value="HTH_24"/>
    <property type="match status" value="1"/>
</dbReference>
<dbReference type="InterPro" id="IPR036388">
    <property type="entry name" value="WH-like_DNA-bd_sf"/>
</dbReference>
<dbReference type="AlphaFoldDB" id="K6V4U4"/>
<sequence>MTAGTLAEELGLTPAGVRRHLDTLEDAGQIRLAPALETRRGPGRPARTYVAGDVSQAGLTTEYDHVATQALRFLAEQAGPQAITLFARRRIANLEERYGPTISAAGPDITRRTEALAAALSADGFAATARPIGHSTGTNCPASSTLGLQLCQGHCPVQQVAAEFPQFCEAETEAFARLLGVHVQRLATLACGGHACTTYIPAGTTETTAAHQPRQSGDEEKTERSEG</sequence>
<dbReference type="InterPro" id="IPR036390">
    <property type="entry name" value="WH_DNA-bd_sf"/>
</dbReference>
<keyword evidence="3" id="KW-1185">Reference proteome</keyword>
<dbReference type="Gene3D" id="1.10.10.10">
    <property type="entry name" value="Winged helix-like DNA-binding domain superfamily/Winged helix DNA-binding domain"/>
    <property type="match status" value="1"/>
</dbReference>
<feature type="region of interest" description="Disordered" evidence="1">
    <location>
        <begin position="206"/>
        <end position="227"/>
    </location>
</feature>
<accession>K6V4U4</accession>
<name>K6V4U4_9MICO</name>
<dbReference type="Proteomes" id="UP000008495">
    <property type="component" value="Unassembled WGS sequence"/>
</dbReference>
<proteinExistence type="predicted"/>
<dbReference type="STRING" id="100225.SAMN05421595_1008"/>
<evidence type="ECO:0000313" key="2">
    <source>
        <dbReference type="EMBL" id="GAB77193.1"/>
    </source>
</evidence>
<organism evidence="2 3">
    <name type="scientific">Austwickia chelonae NBRC 105200</name>
    <dbReference type="NCBI Taxonomy" id="1184607"/>
    <lineage>
        <taxon>Bacteria</taxon>
        <taxon>Bacillati</taxon>
        <taxon>Actinomycetota</taxon>
        <taxon>Actinomycetes</taxon>
        <taxon>Micrococcales</taxon>
        <taxon>Dermatophilaceae</taxon>
        <taxon>Austwickia</taxon>
    </lineage>
</organism>
<dbReference type="InterPro" id="IPR011991">
    <property type="entry name" value="ArsR-like_HTH"/>
</dbReference>
<dbReference type="eggNOG" id="COG2345">
    <property type="taxonomic scope" value="Bacteria"/>
</dbReference>
<feature type="compositionally biased region" description="Basic and acidic residues" evidence="1">
    <location>
        <begin position="216"/>
        <end position="227"/>
    </location>
</feature>
<protein>
    <submittedName>
        <fullName evidence="2">Putative transcriptional regulator</fullName>
    </submittedName>
</protein>
<dbReference type="SUPFAM" id="SSF46785">
    <property type="entry name" value="Winged helix' DNA-binding domain"/>
    <property type="match status" value="1"/>
</dbReference>
<gene>
    <name evidence="2" type="ORF">AUCHE_05_00970</name>
</gene>
<feature type="compositionally biased region" description="Polar residues" evidence="1">
    <location>
        <begin position="206"/>
        <end position="215"/>
    </location>
</feature>
<evidence type="ECO:0000313" key="3">
    <source>
        <dbReference type="Proteomes" id="UP000008495"/>
    </source>
</evidence>
<reference evidence="2 3" key="1">
    <citation type="submission" date="2012-08" db="EMBL/GenBank/DDBJ databases">
        <title>Whole genome shotgun sequence of Austwickia chelonae NBRC 105200.</title>
        <authorList>
            <person name="Yoshida I."/>
            <person name="Hosoyama A."/>
            <person name="Tsuchikane K."/>
            <person name="Katsumata H."/>
            <person name="Ando Y."/>
            <person name="Ohji S."/>
            <person name="Hamada M."/>
            <person name="Tamura T."/>
            <person name="Yamazoe A."/>
            <person name="Yamazaki S."/>
            <person name="Fujita N."/>
        </authorList>
    </citation>
    <scope>NUCLEOTIDE SEQUENCE [LARGE SCALE GENOMIC DNA]</scope>
    <source>
        <strain evidence="2 3">NBRC 105200</strain>
    </source>
</reference>
<dbReference type="CDD" id="cd00090">
    <property type="entry name" value="HTH_ARSR"/>
    <property type="match status" value="1"/>
</dbReference>
<comment type="caution">
    <text evidence="2">The sequence shown here is derived from an EMBL/GenBank/DDBJ whole genome shotgun (WGS) entry which is preliminary data.</text>
</comment>